<evidence type="ECO:0000256" key="2">
    <source>
        <dbReference type="ARBA" id="ARBA00022801"/>
    </source>
</evidence>
<dbReference type="PANTHER" id="PTHR43002">
    <property type="entry name" value="GLYCOGEN DEBRANCHING ENZYME"/>
    <property type="match status" value="1"/>
</dbReference>
<organism evidence="5 6">
    <name type="scientific">Pelagibacterium flavum</name>
    <dbReference type="NCBI Taxonomy" id="2984530"/>
    <lineage>
        <taxon>Bacteria</taxon>
        <taxon>Pseudomonadati</taxon>
        <taxon>Pseudomonadota</taxon>
        <taxon>Alphaproteobacteria</taxon>
        <taxon>Hyphomicrobiales</taxon>
        <taxon>Devosiaceae</taxon>
        <taxon>Pelagibacterium</taxon>
    </lineage>
</organism>
<evidence type="ECO:0000256" key="3">
    <source>
        <dbReference type="ARBA" id="ARBA00023295"/>
    </source>
</evidence>
<dbReference type="NCBIfam" id="TIGR02100">
    <property type="entry name" value="glgX_debranch"/>
    <property type="match status" value="1"/>
</dbReference>
<evidence type="ECO:0000313" key="6">
    <source>
        <dbReference type="Proteomes" id="UP001163882"/>
    </source>
</evidence>
<dbReference type="InterPro" id="IPR006047">
    <property type="entry name" value="GH13_cat_dom"/>
</dbReference>
<dbReference type="InterPro" id="IPR011837">
    <property type="entry name" value="Glycogen_debranch_GlgX"/>
</dbReference>
<gene>
    <name evidence="5" type="primary">glgX</name>
    <name evidence="5" type="ORF">OF122_07480</name>
</gene>
<dbReference type="CDD" id="cd11326">
    <property type="entry name" value="AmyAc_Glg_debranch"/>
    <property type="match status" value="1"/>
</dbReference>
<comment type="similarity">
    <text evidence="1">Belongs to the glycosyl hydrolase 13 family.</text>
</comment>
<evidence type="ECO:0000313" key="5">
    <source>
        <dbReference type="EMBL" id="UYQ73586.1"/>
    </source>
</evidence>
<dbReference type="SUPFAM" id="SSF51445">
    <property type="entry name" value="(Trans)glycosidases"/>
    <property type="match status" value="1"/>
</dbReference>
<dbReference type="Gene3D" id="2.60.40.1180">
    <property type="entry name" value="Golgi alpha-mannosidase II"/>
    <property type="match status" value="1"/>
</dbReference>
<dbReference type="InterPro" id="IPR017853">
    <property type="entry name" value="GH"/>
</dbReference>
<name>A0ABY6ISY5_9HYPH</name>
<accession>A0ABY6ISY5</accession>
<proteinExistence type="inferred from homology"/>
<dbReference type="Pfam" id="PF02922">
    <property type="entry name" value="CBM_48"/>
    <property type="match status" value="1"/>
</dbReference>
<dbReference type="CDD" id="cd02856">
    <property type="entry name" value="E_set_GDE_Isoamylase_N"/>
    <property type="match status" value="1"/>
</dbReference>
<dbReference type="SUPFAM" id="SSF51011">
    <property type="entry name" value="Glycosyl hydrolase domain"/>
    <property type="match status" value="1"/>
</dbReference>
<dbReference type="SUPFAM" id="SSF81296">
    <property type="entry name" value="E set domains"/>
    <property type="match status" value="1"/>
</dbReference>
<dbReference type="SMART" id="SM00642">
    <property type="entry name" value="Aamy"/>
    <property type="match status" value="1"/>
</dbReference>
<dbReference type="InterPro" id="IPR013780">
    <property type="entry name" value="Glyco_hydro_b"/>
</dbReference>
<dbReference type="InterPro" id="IPR013783">
    <property type="entry name" value="Ig-like_fold"/>
</dbReference>
<feature type="domain" description="Glycosyl hydrolase family 13 catalytic" evidence="4">
    <location>
        <begin position="152"/>
        <end position="556"/>
    </location>
</feature>
<evidence type="ECO:0000256" key="1">
    <source>
        <dbReference type="ARBA" id="ARBA00008061"/>
    </source>
</evidence>
<dbReference type="Gene3D" id="3.20.20.80">
    <property type="entry name" value="Glycosidases"/>
    <property type="match status" value="1"/>
</dbReference>
<sequence length="672" mass="74613">MSPDKKPASPAPLGATVTEKGVAFGVYSETAEKIWVCLFDDQDEETDRVEMSRGEGNRWSVDIEGIGAGASYGLRADGRYDPAQGHYFDPNKLLVDPYARRIDRTFVRSPKLRLARDESVDTAPLVPKALVQGAVADIEFKPDHTRPNLIYELNVRPFTMRHPSVQGPLRGTLAGMTTSYVIEHLQHIGVDVVELMPIAGWIDDGHLPSLGLTNVWGYNPITYFATDPRIIPRGPQSLRHMVETYREAGIRVVLDVVYNHTGEGDSQGPVISMKGLDALTYYRHVEVDGAMELVNDAGTGNTLRCDHPAVQDLVIDSLRYWVTEFGIAGFRFDLATVLGRSLDGFSSDAELLERIRTDNILKDCLLIAEPWDPGPGGYHVGKFGEPFIEWNDQYRDIVRKFWRGEDHMIGALAGKVAGSADQFNHDGRKPSASVNFLAAHDGFTLADLVAYEHKHNEANGEDNRDGHDANYSWNNGAEGETDDEAINTARRNDIRALLATLFVSHGSLMLTAGDEFGRTQGGNNNAYAQDNEITWLDWENADGDLVNFVAALSEMRRNHPGFRSDKFLTGEKSDGYKDVMWVRPDGAEMTEEDWKRPNGSVLGMFLHEAGEILLVWFNRLREEIEVVLPPEKGLSFEVALVSAIDAEIVIENSRLTLPPRSVVILAHTNGKS</sequence>
<dbReference type="EMBL" id="CP107716">
    <property type="protein sequence ID" value="UYQ73586.1"/>
    <property type="molecule type" value="Genomic_DNA"/>
</dbReference>
<reference evidence="5" key="1">
    <citation type="submission" date="2022-10" db="EMBL/GenBank/DDBJ databases">
        <title>YIM 151497 complete genome.</title>
        <authorList>
            <person name="Chen X."/>
        </authorList>
    </citation>
    <scope>NUCLEOTIDE SEQUENCE</scope>
    <source>
        <strain evidence="5">YIM 151497</strain>
    </source>
</reference>
<dbReference type="InterPro" id="IPR014756">
    <property type="entry name" value="Ig_E-set"/>
</dbReference>
<dbReference type="RefSeq" id="WP_264227147.1">
    <property type="nucleotide sequence ID" value="NZ_CP107716.1"/>
</dbReference>
<protein>
    <submittedName>
        <fullName evidence="5">Glycogen debranching protein GlgX</fullName>
    </submittedName>
</protein>
<dbReference type="Gene3D" id="2.60.40.10">
    <property type="entry name" value="Immunoglobulins"/>
    <property type="match status" value="1"/>
</dbReference>
<keyword evidence="2" id="KW-0378">Hydrolase</keyword>
<evidence type="ECO:0000259" key="4">
    <source>
        <dbReference type="SMART" id="SM00642"/>
    </source>
</evidence>
<dbReference type="InterPro" id="IPR044505">
    <property type="entry name" value="GlgX_Isoamylase_N_E_set"/>
</dbReference>
<dbReference type="Proteomes" id="UP001163882">
    <property type="component" value="Chromosome"/>
</dbReference>
<keyword evidence="6" id="KW-1185">Reference proteome</keyword>
<keyword evidence="3" id="KW-0326">Glycosidase</keyword>
<dbReference type="InterPro" id="IPR004193">
    <property type="entry name" value="Glyco_hydro_13_N"/>
</dbReference>